<dbReference type="PANTHER" id="PTHR43391:SF94">
    <property type="entry name" value="OXIDOREDUCTASE-RELATED"/>
    <property type="match status" value="1"/>
</dbReference>
<proteinExistence type="inferred from homology"/>
<reference evidence="3 4" key="1">
    <citation type="submission" date="2016-01" db="EMBL/GenBank/DDBJ databases">
        <authorList>
            <person name="McClelland M."/>
            <person name="Jain A."/>
            <person name="Saraogi P."/>
            <person name="Mendelson R."/>
            <person name="Westerman R."/>
            <person name="SanMiguel P."/>
            <person name="Csonka L."/>
        </authorList>
    </citation>
    <scope>NUCLEOTIDE SEQUENCE [LARGE SCALE GENOMIC DNA]</scope>
    <source>
        <strain evidence="3 4">R-53146</strain>
    </source>
</reference>
<dbReference type="Pfam" id="PF00106">
    <property type="entry name" value="adh_short"/>
    <property type="match status" value="1"/>
</dbReference>
<dbReference type="InterPro" id="IPR036291">
    <property type="entry name" value="NAD(P)-bd_dom_sf"/>
</dbReference>
<dbReference type="EMBL" id="FCOR01000003">
    <property type="protein sequence ID" value="CVK15871.1"/>
    <property type="molecule type" value="Genomic_DNA"/>
</dbReference>
<evidence type="ECO:0000256" key="1">
    <source>
        <dbReference type="ARBA" id="ARBA00006484"/>
    </source>
</evidence>
<gene>
    <name evidence="3" type="ORF">Ga0061079_103182</name>
</gene>
<dbReference type="OrthoDB" id="335726at2"/>
<dbReference type="SUPFAM" id="SSF51735">
    <property type="entry name" value="NAD(P)-binding Rossmann-fold domains"/>
    <property type="match status" value="1"/>
</dbReference>
<keyword evidence="2" id="KW-0560">Oxidoreductase</keyword>
<keyword evidence="4" id="KW-1185">Reference proteome</keyword>
<dbReference type="STRING" id="1586267.GCA_001418685_00706"/>
<dbReference type="InterPro" id="IPR002347">
    <property type="entry name" value="SDR_fam"/>
</dbReference>
<dbReference type="RefSeq" id="WP_055425092.1">
    <property type="nucleotide sequence ID" value="NZ_FCOR01000003.1"/>
</dbReference>
<evidence type="ECO:0000256" key="2">
    <source>
        <dbReference type="ARBA" id="ARBA00023002"/>
    </source>
</evidence>
<dbReference type="Gene3D" id="3.40.50.720">
    <property type="entry name" value="NAD(P)-binding Rossmann-like Domain"/>
    <property type="match status" value="1"/>
</dbReference>
<dbReference type="Proteomes" id="UP000182761">
    <property type="component" value="Unassembled WGS sequence"/>
</dbReference>
<comment type="similarity">
    <text evidence="1">Belongs to the short-chain dehydrogenases/reductases (SDR) family.</text>
</comment>
<dbReference type="PANTHER" id="PTHR43391">
    <property type="entry name" value="RETINOL DEHYDROGENASE-RELATED"/>
    <property type="match status" value="1"/>
</dbReference>
<name>A0A0X3ANC6_9FLAO</name>
<accession>A0A0X3ANC6</accession>
<dbReference type="PRINTS" id="PR00081">
    <property type="entry name" value="GDHRDH"/>
</dbReference>
<evidence type="ECO:0000313" key="3">
    <source>
        <dbReference type="EMBL" id="CVK15871.1"/>
    </source>
</evidence>
<protein>
    <submittedName>
        <fullName evidence="3">Short-chain dehydrogenase</fullName>
    </submittedName>
</protein>
<sequence>MIILGATSDISQAFINKLLFENKNRYPKIYLITSNPEETQRLSKHILVKFEQDSEIINFDLTRDFDYSVFDKIDSDLLFCAIGFLGKNTEEGLYDEINTQKILTINYANLVPLINYFAQKFENNKSGTIIGLSSVAGLRGRQSNFIYGSSKAGFMVYLDGLRNYLYHKNVHVMTVVPGFMNTKMTLKMDLPELLTSSPSKAADLIYKAYKKKKNKVYITGIWRYIMIVVKNIPEFIFKKLKM</sequence>
<dbReference type="GO" id="GO:0016491">
    <property type="term" value="F:oxidoreductase activity"/>
    <property type="evidence" value="ECO:0007669"/>
    <property type="project" value="UniProtKB-KW"/>
</dbReference>
<evidence type="ECO:0000313" key="4">
    <source>
        <dbReference type="Proteomes" id="UP000182761"/>
    </source>
</evidence>
<dbReference type="AlphaFoldDB" id="A0A0X3ANC6"/>
<organism evidence="3 4">
    <name type="scientific">Apibacter mensalis</name>
    <dbReference type="NCBI Taxonomy" id="1586267"/>
    <lineage>
        <taxon>Bacteria</taxon>
        <taxon>Pseudomonadati</taxon>
        <taxon>Bacteroidota</taxon>
        <taxon>Flavobacteriia</taxon>
        <taxon>Flavobacteriales</taxon>
        <taxon>Weeksellaceae</taxon>
        <taxon>Apibacter</taxon>
    </lineage>
</organism>